<dbReference type="KEGG" id="xoo:XOO2129"/>
<dbReference type="Pfam" id="PF13276">
    <property type="entry name" value="HTH_21"/>
    <property type="match status" value="1"/>
</dbReference>
<dbReference type="InterPro" id="IPR012337">
    <property type="entry name" value="RNaseH-like_sf"/>
</dbReference>
<dbReference type="GO" id="GO:0003676">
    <property type="term" value="F:nucleic acid binding"/>
    <property type="evidence" value="ECO:0007669"/>
    <property type="project" value="InterPro"/>
</dbReference>
<dbReference type="SUPFAM" id="SSF53098">
    <property type="entry name" value="Ribonuclease H-like"/>
    <property type="match status" value="1"/>
</dbReference>
<dbReference type="NCBIfam" id="NF033516">
    <property type="entry name" value="transpos_IS3"/>
    <property type="match status" value="1"/>
</dbReference>
<evidence type="ECO:0000313" key="3">
    <source>
        <dbReference type="Proteomes" id="UP000006735"/>
    </source>
</evidence>
<sequence length="282" mass="32074">MIQQMIQQWQEKARTARLCRLLGVSRSGVYAARRRRPAPRADVLAAAVQTAFQASGGNYGSRRLSASLKAQGLPAGRHRVRRLMKRHGLKARWKRKFTHTTDSRHDLPVAANVLDRRFKPSAADQAWVADITYIRTERGWLYLAAVLDLYSRKIVGWAMAPSMPAELVCCALQMAIVLRQPKPGLIMHTDRGSQYASQAHRDLLAKHKLVASMSRKGNCWDNAVMERFFLNLKMERVWQRRYANPAEASADITHYIVAFYNTRRLHSTLGYRSPADYENAAA</sequence>
<dbReference type="EMBL" id="AE013598">
    <property type="protein sequence ID" value="AAW75383.1"/>
    <property type="molecule type" value="Genomic_DNA"/>
</dbReference>
<proteinExistence type="predicted"/>
<accession>Q5H0Y8</accession>
<dbReference type="Pfam" id="PF13333">
    <property type="entry name" value="rve_2"/>
    <property type="match status" value="1"/>
</dbReference>
<dbReference type="Proteomes" id="UP000006735">
    <property type="component" value="Chromosome"/>
</dbReference>
<dbReference type="PROSITE" id="PS50994">
    <property type="entry name" value="INTEGRASE"/>
    <property type="match status" value="1"/>
</dbReference>
<dbReference type="AlphaFoldDB" id="Q5H0Y8"/>
<dbReference type="PANTHER" id="PTHR46889">
    <property type="entry name" value="TRANSPOSASE INSF FOR INSERTION SEQUENCE IS3B-RELATED"/>
    <property type="match status" value="1"/>
</dbReference>
<dbReference type="STRING" id="291331.XOO2129"/>
<dbReference type="InterPro" id="IPR001584">
    <property type="entry name" value="Integrase_cat-core"/>
</dbReference>
<dbReference type="InterPro" id="IPR050900">
    <property type="entry name" value="Transposase_IS3/IS150/IS904"/>
</dbReference>
<evidence type="ECO:0000313" key="2">
    <source>
        <dbReference type="EMBL" id="AAW75383.1"/>
    </source>
</evidence>
<organism evidence="2 3">
    <name type="scientific">Xanthomonas oryzae pv. oryzae (strain KACC10331 / KXO85)</name>
    <dbReference type="NCBI Taxonomy" id="291331"/>
    <lineage>
        <taxon>Bacteria</taxon>
        <taxon>Pseudomonadati</taxon>
        <taxon>Pseudomonadota</taxon>
        <taxon>Gammaproteobacteria</taxon>
        <taxon>Lysobacterales</taxon>
        <taxon>Lysobacteraceae</taxon>
        <taxon>Xanthomonas</taxon>
    </lineage>
</organism>
<reference evidence="2 3" key="1">
    <citation type="journal article" date="2005" name="Nucleic Acids Res.">
        <title>The genome sequence of Xanthomonas oryzae pathovar oryzae KACC10331, the bacterial blight pathogen of rice.</title>
        <authorList>
            <person name="Lee B.M."/>
            <person name="Park Y.J."/>
            <person name="Park D.S."/>
            <person name="Kang H.W."/>
            <person name="Kim J.G."/>
            <person name="Song E.S."/>
            <person name="Park I.C."/>
            <person name="Yoon U.H."/>
            <person name="Hahn J.H."/>
            <person name="Koo B.S."/>
            <person name="Lee G.B."/>
            <person name="Kim H."/>
            <person name="Park H.S."/>
            <person name="Yoon K.O."/>
            <person name="Kim J.H."/>
            <person name="Jung C.H."/>
            <person name="Koh N.H."/>
            <person name="Seo J.S."/>
            <person name="Go S.J."/>
        </authorList>
    </citation>
    <scope>NUCLEOTIDE SEQUENCE [LARGE SCALE GENOMIC DNA]</scope>
    <source>
        <strain evidence="3">KACC10331 / KXO85</strain>
    </source>
</reference>
<dbReference type="InterPro" id="IPR048020">
    <property type="entry name" value="Transpos_IS3"/>
</dbReference>
<protein>
    <submittedName>
        <fullName evidence="2">Transposase</fullName>
    </submittedName>
</protein>
<keyword evidence="3" id="KW-1185">Reference proteome</keyword>
<dbReference type="Gene3D" id="3.30.420.10">
    <property type="entry name" value="Ribonuclease H-like superfamily/Ribonuclease H"/>
    <property type="match status" value="1"/>
</dbReference>
<dbReference type="GO" id="GO:0015074">
    <property type="term" value="P:DNA integration"/>
    <property type="evidence" value="ECO:0007669"/>
    <property type="project" value="InterPro"/>
</dbReference>
<dbReference type="InterPro" id="IPR036397">
    <property type="entry name" value="RNaseH_sf"/>
</dbReference>
<evidence type="ECO:0000259" key="1">
    <source>
        <dbReference type="PROSITE" id="PS50994"/>
    </source>
</evidence>
<dbReference type="HOGENOM" id="CLU_027402_4_2_6"/>
<dbReference type="PANTHER" id="PTHR46889:SF4">
    <property type="entry name" value="TRANSPOSASE INSO FOR INSERTION SEQUENCE ELEMENT IS911B-RELATED"/>
    <property type="match status" value="1"/>
</dbReference>
<dbReference type="Pfam" id="PF00665">
    <property type="entry name" value="rve"/>
    <property type="match status" value="1"/>
</dbReference>
<gene>
    <name evidence="2" type="primary">Tra5</name>
    <name evidence="2" type="ordered locus">XOO2129</name>
</gene>
<name>Q5H0Y8_XANOR</name>
<dbReference type="InterPro" id="IPR025948">
    <property type="entry name" value="HTH-like_dom"/>
</dbReference>
<feature type="domain" description="Integrase catalytic" evidence="1">
    <location>
        <begin position="116"/>
        <end position="282"/>
    </location>
</feature>